<evidence type="ECO:0000256" key="8">
    <source>
        <dbReference type="ARBA" id="ARBA00023136"/>
    </source>
</evidence>
<keyword evidence="7" id="KW-0496">Mitochondrion</keyword>
<evidence type="ECO:0008006" key="13">
    <source>
        <dbReference type="Google" id="ProtNLM"/>
    </source>
</evidence>
<dbReference type="EMBL" id="KN824283">
    <property type="protein sequence ID" value="KIM31086.1"/>
    <property type="molecule type" value="Genomic_DNA"/>
</dbReference>
<evidence type="ECO:0000256" key="6">
    <source>
        <dbReference type="ARBA" id="ARBA00022989"/>
    </source>
</evidence>
<evidence type="ECO:0000256" key="5">
    <source>
        <dbReference type="ARBA" id="ARBA00022737"/>
    </source>
</evidence>
<dbReference type="InterPro" id="IPR018108">
    <property type="entry name" value="MCP_transmembrane"/>
</dbReference>
<reference evidence="11 12" key="1">
    <citation type="submission" date="2014-04" db="EMBL/GenBank/DDBJ databases">
        <authorList>
            <consortium name="DOE Joint Genome Institute"/>
            <person name="Kuo A."/>
            <person name="Zuccaro A."/>
            <person name="Kohler A."/>
            <person name="Nagy L.G."/>
            <person name="Floudas D."/>
            <person name="Copeland A."/>
            <person name="Barry K.W."/>
            <person name="Cichocki N."/>
            <person name="Veneault-Fourrey C."/>
            <person name="LaButti K."/>
            <person name="Lindquist E.A."/>
            <person name="Lipzen A."/>
            <person name="Lundell T."/>
            <person name="Morin E."/>
            <person name="Murat C."/>
            <person name="Sun H."/>
            <person name="Tunlid A."/>
            <person name="Henrissat B."/>
            <person name="Grigoriev I.V."/>
            <person name="Hibbett D.S."/>
            <person name="Martin F."/>
            <person name="Nordberg H.P."/>
            <person name="Cantor M.N."/>
            <person name="Hua S.X."/>
        </authorList>
    </citation>
    <scope>NUCLEOTIDE SEQUENCE [LARGE SCALE GENOMIC DNA]</scope>
    <source>
        <strain evidence="11 12">MAFF 305830</strain>
    </source>
</reference>
<keyword evidence="6" id="KW-1133">Transmembrane helix</keyword>
<dbReference type="Proteomes" id="UP000054097">
    <property type="component" value="Unassembled WGS sequence"/>
</dbReference>
<name>A0A0C3BI00_SERVB</name>
<evidence type="ECO:0000256" key="10">
    <source>
        <dbReference type="RuleBase" id="RU000488"/>
    </source>
</evidence>
<evidence type="ECO:0000256" key="1">
    <source>
        <dbReference type="ARBA" id="ARBA00004225"/>
    </source>
</evidence>
<protein>
    <recommendedName>
        <fullName evidence="13">Mitochondrial carrier protein</fullName>
    </recommendedName>
</protein>
<accession>A0A0C3BI00</accession>
<dbReference type="AlphaFoldDB" id="A0A0C3BI00"/>
<evidence type="ECO:0000256" key="2">
    <source>
        <dbReference type="ARBA" id="ARBA00006375"/>
    </source>
</evidence>
<sequence>MTDDENKARIPPKQLRIVGAVAGVGSGLTKVTVGHAFDTVKTRLQVTPGEYRGAVDCFWRIVRNEGPLALYKGATPPAVGWAAIDSVLLGSLHNYRLHLRQYTVFNEPNPSDPNARQLSLLGHGFAGLGAGLTSAFIATPIELVKVKLQMQQEALKSERQFKNPIDCVRQVVRVQGVQGLWKGLAGSLAFRANFFWMFMSIEALMRASTRLENTPFEMSEGIANFVCGGLGSCAYWVAAIPADNVKNRVFGSPLEASTSVREVVKTIYTTSGMKGFYRGLGLSIVRAVPSNACAYFVYETLLRTMGAERTRT</sequence>
<evidence type="ECO:0000256" key="4">
    <source>
        <dbReference type="ARBA" id="ARBA00022692"/>
    </source>
</evidence>
<feature type="repeat" description="Solcar" evidence="9">
    <location>
        <begin position="219"/>
        <end position="304"/>
    </location>
</feature>
<dbReference type="InterPro" id="IPR023395">
    <property type="entry name" value="MCP_dom_sf"/>
</dbReference>
<feature type="repeat" description="Solcar" evidence="9">
    <location>
        <begin position="118"/>
        <end position="208"/>
    </location>
</feature>
<dbReference type="PROSITE" id="PS50920">
    <property type="entry name" value="SOLCAR"/>
    <property type="match status" value="3"/>
</dbReference>
<proteinExistence type="inferred from homology"/>
<keyword evidence="4 9" id="KW-0812">Transmembrane</keyword>
<dbReference type="PANTHER" id="PTHR45624:SF57">
    <property type="entry name" value="MITOCHONDRIAL SUBSTRATE CARRIER FAMILY PROTEIN L"/>
    <property type="match status" value="1"/>
</dbReference>
<dbReference type="Pfam" id="PF00153">
    <property type="entry name" value="Mito_carr"/>
    <property type="match status" value="3"/>
</dbReference>
<reference evidence="12" key="2">
    <citation type="submission" date="2015-01" db="EMBL/GenBank/DDBJ databases">
        <title>Evolutionary Origins and Diversification of the Mycorrhizal Mutualists.</title>
        <authorList>
            <consortium name="DOE Joint Genome Institute"/>
            <consortium name="Mycorrhizal Genomics Consortium"/>
            <person name="Kohler A."/>
            <person name="Kuo A."/>
            <person name="Nagy L.G."/>
            <person name="Floudas D."/>
            <person name="Copeland A."/>
            <person name="Barry K.W."/>
            <person name="Cichocki N."/>
            <person name="Veneault-Fourrey C."/>
            <person name="LaButti K."/>
            <person name="Lindquist E.A."/>
            <person name="Lipzen A."/>
            <person name="Lundell T."/>
            <person name="Morin E."/>
            <person name="Murat C."/>
            <person name="Riley R."/>
            <person name="Ohm R."/>
            <person name="Sun H."/>
            <person name="Tunlid A."/>
            <person name="Henrissat B."/>
            <person name="Grigoriev I.V."/>
            <person name="Hibbett D.S."/>
            <person name="Martin F."/>
        </authorList>
    </citation>
    <scope>NUCLEOTIDE SEQUENCE [LARGE SCALE GENOMIC DNA]</scope>
    <source>
        <strain evidence="12">MAFF 305830</strain>
    </source>
</reference>
<gene>
    <name evidence="11" type="ORF">M408DRAFT_327969</name>
</gene>
<keyword evidence="3 10" id="KW-0813">Transport</keyword>
<dbReference type="GO" id="GO:0031966">
    <property type="term" value="C:mitochondrial membrane"/>
    <property type="evidence" value="ECO:0007669"/>
    <property type="project" value="UniProtKB-SubCell"/>
</dbReference>
<keyword evidence="8 9" id="KW-0472">Membrane</keyword>
<dbReference type="HOGENOM" id="CLU_015166_16_4_1"/>
<dbReference type="Gene3D" id="1.50.40.10">
    <property type="entry name" value="Mitochondrial carrier domain"/>
    <property type="match status" value="1"/>
</dbReference>
<dbReference type="PANTHER" id="PTHR45624">
    <property type="entry name" value="MITOCHONDRIAL BASIC AMINO ACIDS TRANSPORTER-RELATED"/>
    <property type="match status" value="1"/>
</dbReference>
<dbReference type="OrthoDB" id="193856at2759"/>
<evidence type="ECO:0000256" key="9">
    <source>
        <dbReference type="PROSITE-ProRule" id="PRU00282"/>
    </source>
</evidence>
<organism evidence="11 12">
    <name type="scientific">Serendipita vermifera MAFF 305830</name>
    <dbReference type="NCBI Taxonomy" id="933852"/>
    <lineage>
        <taxon>Eukaryota</taxon>
        <taxon>Fungi</taxon>
        <taxon>Dikarya</taxon>
        <taxon>Basidiomycota</taxon>
        <taxon>Agaricomycotina</taxon>
        <taxon>Agaricomycetes</taxon>
        <taxon>Sebacinales</taxon>
        <taxon>Serendipitaceae</taxon>
        <taxon>Serendipita</taxon>
    </lineage>
</organism>
<evidence type="ECO:0000256" key="3">
    <source>
        <dbReference type="ARBA" id="ARBA00022448"/>
    </source>
</evidence>
<dbReference type="SUPFAM" id="SSF103506">
    <property type="entry name" value="Mitochondrial carrier"/>
    <property type="match status" value="1"/>
</dbReference>
<keyword evidence="5" id="KW-0677">Repeat</keyword>
<keyword evidence="12" id="KW-1185">Reference proteome</keyword>
<dbReference type="InterPro" id="IPR050567">
    <property type="entry name" value="Mitochondrial_Carrier"/>
</dbReference>
<dbReference type="GO" id="GO:1990575">
    <property type="term" value="P:mitochondrial L-ornithine transmembrane transport"/>
    <property type="evidence" value="ECO:0007669"/>
    <property type="project" value="TreeGrafter"/>
</dbReference>
<dbReference type="STRING" id="933852.A0A0C3BI00"/>
<evidence type="ECO:0000256" key="7">
    <source>
        <dbReference type="ARBA" id="ARBA00023128"/>
    </source>
</evidence>
<comment type="subcellular location">
    <subcellularLocation>
        <location evidence="1">Mitochondrion membrane</location>
        <topology evidence="1">Multi-pass membrane protein</topology>
    </subcellularLocation>
</comment>
<dbReference type="GO" id="GO:0000064">
    <property type="term" value="F:L-ornithine transmembrane transporter activity"/>
    <property type="evidence" value="ECO:0007669"/>
    <property type="project" value="TreeGrafter"/>
</dbReference>
<feature type="repeat" description="Solcar" evidence="9">
    <location>
        <begin position="14"/>
        <end position="98"/>
    </location>
</feature>
<evidence type="ECO:0000313" key="11">
    <source>
        <dbReference type="EMBL" id="KIM31086.1"/>
    </source>
</evidence>
<comment type="similarity">
    <text evidence="2 10">Belongs to the mitochondrial carrier (TC 2.A.29) family.</text>
</comment>
<evidence type="ECO:0000313" key="12">
    <source>
        <dbReference type="Proteomes" id="UP000054097"/>
    </source>
</evidence>